<accession>A0A3M0DAC5</accession>
<comment type="caution">
    <text evidence="2">The sequence shown here is derived from an EMBL/GenBank/DDBJ whole genome shotgun (WGS) entry which is preliminary data.</text>
</comment>
<gene>
    <name evidence="2" type="ORF">ATH50_1770</name>
</gene>
<reference evidence="2 3" key="1">
    <citation type="journal article" date="2015" name="Stand. Genomic Sci.">
        <title>Genomic Encyclopedia of Bacterial and Archaeal Type Strains, Phase III: the genomes of soil and plant-associated and newly described type strains.</title>
        <authorList>
            <person name="Whitman W.B."/>
            <person name="Woyke T."/>
            <person name="Klenk H.P."/>
            <person name="Zhou Y."/>
            <person name="Lilburn T.G."/>
            <person name="Beck B.J."/>
            <person name="De Vos P."/>
            <person name="Vandamme P."/>
            <person name="Eisen J.A."/>
            <person name="Garrity G."/>
            <person name="Hugenholtz P."/>
            <person name="Kyrpides N.C."/>
        </authorList>
    </citation>
    <scope>NUCLEOTIDE SEQUENCE [LARGE SCALE GENOMIC DNA]</scope>
    <source>
        <strain evidence="2 3">CGMCC 1.10124</strain>
    </source>
</reference>
<sequence>MDPMRYSETHQLFDQACSFPVEHEMVVEQVGDVTLTTPAGDSFTVQEILTVTDETSYRSVDALYTTLLRNLDEAFIGSKYYDDRSGPAPGEEQVRGEADAF</sequence>
<dbReference type="InterPro" id="IPR043899">
    <property type="entry name" value="DUF5789"/>
</dbReference>
<evidence type="ECO:0000313" key="2">
    <source>
        <dbReference type="EMBL" id="RMB18317.1"/>
    </source>
</evidence>
<organism evidence="2 3">
    <name type="scientific">Haloplanus aerogenes</name>
    <dbReference type="NCBI Taxonomy" id="660522"/>
    <lineage>
        <taxon>Archaea</taxon>
        <taxon>Methanobacteriati</taxon>
        <taxon>Methanobacteriota</taxon>
        <taxon>Stenosarchaea group</taxon>
        <taxon>Halobacteria</taxon>
        <taxon>Halobacteriales</taxon>
        <taxon>Haloferacaceae</taxon>
        <taxon>Haloplanus</taxon>
    </lineage>
</organism>
<dbReference type="AlphaFoldDB" id="A0A3M0DAC5"/>
<dbReference type="EMBL" id="REFS01000003">
    <property type="protein sequence ID" value="RMB18317.1"/>
    <property type="molecule type" value="Genomic_DNA"/>
</dbReference>
<evidence type="ECO:0008006" key="4">
    <source>
        <dbReference type="Google" id="ProtNLM"/>
    </source>
</evidence>
<feature type="region of interest" description="Disordered" evidence="1">
    <location>
        <begin position="80"/>
        <end position="101"/>
    </location>
</feature>
<dbReference type="Proteomes" id="UP000277326">
    <property type="component" value="Unassembled WGS sequence"/>
</dbReference>
<dbReference type="Pfam" id="PF19102">
    <property type="entry name" value="DUF5789"/>
    <property type="match status" value="1"/>
</dbReference>
<protein>
    <recommendedName>
        <fullName evidence="4">DUF2795 domain-containing protein</fullName>
    </recommendedName>
</protein>
<evidence type="ECO:0000313" key="3">
    <source>
        <dbReference type="Proteomes" id="UP000277326"/>
    </source>
</evidence>
<feature type="compositionally biased region" description="Basic and acidic residues" evidence="1">
    <location>
        <begin position="92"/>
        <end position="101"/>
    </location>
</feature>
<evidence type="ECO:0000256" key="1">
    <source>
        <dbReference type="SAM" id="MobiDB-lite"/>
    </source>
</evidence>
<proteinExistence type="predicted"/>
<name>A0A3M0DAC5_9EURY</name>